<dbReference type="SMR" id="A0A067DZU6"/>
<keyword evidence="3 7" id="KW-0274">FAD</keyword>
<proteinExistence type="inferred from homology"/>
<dbReference type="SUPFAM" id="SSF51905">
    <property type="entry name" value="FAD/NAD(P)-binding domain"/>
    <property type="match status" value="2"/>
</dbReference>
<dbReference type="Pfam" id="PF00743">
    <property type="entry name" value="FMO-like"/>
    <property type="match status" value="2"/>
</dbReference>
<dbReference type="GO" id="GO:0004497">
    <property type="term" value="F:monooxygenase activity"/>
    <property type="evidence" value="ECO:0000318"/>
    <property type="project" value="GO_Central"/>
</dbReference>
<protein>
    <recommendedName>
        <fullName evidence="7">Flavin-containing monooxygenase</fullName>
        <ecNumber evidence="7">1.-.-.-</ecNumber>
    </recommendedName>
</protein>
<evidence type="ECO:0000256" key="6">
    <source>
        <dbReference type="ARBA" id="ARBA00023033"/>
    </source>
</evidence>
<organism evidence="8 9">
    <name type="scientific">Citrus sinensis</name>
    <name type="common">Sweet orange</name>
    <name type="synonym">Citrus aurantium var. sinensis</name>
    <dbReference type="NCBI Taxonomy" id="2711"/>
    <lineage>
        <taxon>Eukaryota</taxon>
        <taxon>Viridiplantae</taxon>
        <taxon>Streptophyta</taxon>
        <taxon>Embryophyta</taxon>
        <taxon>Tracheophyta</taxon>
        <taxon>Spermatophyta</taxon>
        <taxon>Magnoliopsida</taxon>
        <taxon>eudicotyledons</taxon>
        <taxon>Gunneridae</taxon>
        <taxon>Pentapetalae</taxon>
        <taxon>rosids</taxon>
        <taxon>malvids</taxon>
        <taxon>Sapindales</taxon>
        <taxon>Rutaceae</taxon>
        <taxon>Aurantioideae</taxon>
        <taxon>Citrus</taxon>
    </lineage>
</organism>
<dbReference type="GO" id="GO:0050661">
    <property type="term" value="F:NADP binding"/>
    <property type="evidence" value="ECO:0007669"/>
    <property type="project" value="InterPro"/>
</dbReference>
<evidence type="ECO:0000256" key="1">
    <source>
        <dbReference type="ARBA" id="ARBA00009183"/>
    </source>
</evidence>
<dbReference type="PIRSF" id="PIRSF000332">
    <property type="entry name" value="FMO"/>
    <property type="match status" value="1"/>
</dbReference>
<evidence type="ECO:0000256" key="5">
    <source>
        <dbReference type="ARBA" id="ARBA00023002"/>
    </source>
</evidence>
<keyword evidence="5 7" id="KW-0560">Oxidoreductase</keyword>
<dbReference type="PRINTS" id="PR00370">
    <property type="entry name" value="FMOXYGENASE"/>
</dbReference>
<dbReference type="Proteomes" id="UP000027120">
    <property type="component" value="Unassembled WGS sequence"/>
</dbReference>
<dbReference type="InterPro" id="IPR036188">
    <property type="entry name" value="FAD/NAD-bd_sf"/>
</dbReference>
<gene>
    <name evidence="8" type="ORF">CISIN_1g013303mg</name>
</gene>
<dbReference type="FunFam" id="3.50.50.60:FF:000099">
    <property type="entry name" value="Flavin-containing monooxygenase"/>
    <property type="match status" value="1"/>
</dbReference>
<keyword evidence="2 7" id="KW-0285">Flavoprotein</keyword>
<dbReference type="EMBL" id="KK785143">
    <property type="protein sequence ID" value="KDO48358.1"/>
    <property type="molecule type" value="Genomic_DNA"/>
</dbReference>
<evidence type="ECO:0000313" key="8">
    <source>
        <dbReference type="EMBL" id="KDO48358.1"/>
    </source>
</evidence>
<dbReference type="InterPro" id="IPR020946">
    <property type="entry name" value="Flavin_mOase-like"/>
</dbReference>
<dbReference type="AlphaFoldDB" id="A0A067DZU6"/>
<evidence type="ECO:0000256" key="7">
    <source>
        <dbReference type="RuleBase" id="RU361177"/>
    </source>
</evidence>
<comment type="cofactor">
    <cofactor evidence="7">
        <name>FAD</name>
        <dbReference type="ChEBI" id="CHEBI:57692"/>
    </cofactor>
</comment>
<dbReference type="GO" id="GO:0004499">
    <property type="term" value="F:N,N-dimethylaniline monooxygenase activity"/>
    <property type="evidence" value="ECO:0007669"/>
    <property type="project" value="InterPro"/>
</dbReference>
<name>A0A067DZU6_CITSI</name>
<evidence type="ECO:0000256" key="2">
    <source>
        <dbReference type="ARBA" id="ARBA00022630"/>
    </source>
</evidence>
<keyword evidence="4" id="KW-0521">NADP</keyword>
<dbReference type="InterPro" id="IPR050346">
    <property type="entry name" value="FMO-like"/>
</dbReference>
<dbReference type="InterPro" id="IPR000960">
    <property type="entry name" value="Flavin_mOase"/>
</dbReference>
<reference evidence="8 9" key="1">
    <citation type="submission" date="2014-04" db="EMBL/GenBank/DDBJ databases">
        <authorList>
            <consortium name="International Citrus Genome Consortium"/>
            <person name="Gmitter F."/>
            <person name="Chen C."/>
            <person name="Farmerie W."/>
            <person name="Harkins T."/>
            <person name="Desany B."/>
            <person name="Mohiuddin M."/>
            <person name="Kodira C."/>
            <person name="Borodovsky M."/>
            <person name="Lomsadze A."/>
            <person name="Burns P."/>
            <person name="Jenkins J."/>
            <person name="Prochnik S."/>
            <person name="Shu S."/>
            <person name="Chapman J."/>
            <person name="Pitluck S."/>
            <person name="Schmutz J."/>
            <person name="Rokhsar D."/>
        </authorList>
    </citation>
    <scope>NUCLEOTIDE SEQUENCE</scope>
</reference>
<dbReference type="EC" id="1.-.-.-" evidence="7"/>
<dbReference type="GO" id="GO:0050660">
    <property type="term" value="F:flavin adenine dinucleotide binding"/>
    <property type="evidence" value="ECO:0007669"/>
    <property type="project" value="InterPro"/>
</dbReference>
<evidence type="ECO:0000256" key="3">
    <source>
        <dbReference type="ARBA" id="ARBA00022827"/>
    </source>
</evidence>
<sequence>MFRHVAVIGAGAAGLVVGHELLREGHTVVVYEKGEQVGGSWIYTSETESDPLGVDPNRYPVHSSLYKSLRVNLPRELMGFQAYPFVARNYEGSVDLRRYPGHEEVLRYLQNFAREFGVDQVVRLHTEVLNARLVESNKWKVKSRKKDDVVEEETFDAVVVCNGHFSVPRLAQVPGIDSWPGKQMHSHNYRIPNPFQDQVVILIGHYASGLDIKRDLAGFAKEVHIASRSVADETHEKQPGYDNMWLHSMVERANEDGTVVFRNGRVVSADVIMHCTGYKYNYPFLETNGIVTVDDNRVGPLYKHVFPPVLAPGLSFVGIPQKVIPFPFFELQSKWIASVLSGRIVLPSQDEMMEDVKAFYSKLEASGKPKRYTHIMDYPQLIEYTDWLAAQCNCQGYEEWRKQMAYSAFKNAFITRPGTYRDEWDDEHLVAEANKDFIKYTSNKSK</sequence>
<dbReference type="STRING" id="2711.A0A067DZU6"/>
<dbReference type="PANTHER" id="PTHR23023">
    <property type="entry name" value="DIMETHYLANILINE MONOOXYGENASE"/>
    <property type="match status" value="1"/>
</dbReference>
<comment type="similarity">
    <text evidence="1 7">Belongs to the FMO family.</text>
</comment>
<keyword evidence="9" id="KW-1185">Reference proteome</keyword>
<evidence type="ECO:0000313" key="9">
    <source>
        <dbReference type="Proteomes" id="UP000027120"/>
    </source>
</evidence>
<evidence type="ECO:0000256" key="4">
    <source>
        <dbReference type="ARBA" id="ARBA00022857"/>
    </source>
</evidence>
<dbReference type="Gene3D" id="3.50.50.60">
    <property type="entry name" value="FAD/NAD(P)-binding domain"/>
    <property type="match status" value="2"/>
</dbReference>
<keyword evidence="6 7" id="KW-0503">Monooxygenase</keyword>
<dbReference type="eggNOG" id="KOG1399">
    <property type="taxonomic scope" value="Eukaryota"/>
</dbReference>
<accession>A0A067DZU6</accession>
<dbReference type="PaxDb" id="2711-XP_006477582.1"/>